<evidence type="ECO:0008006" key="4">
    <source>
        <dbReference type="Google" id="ProtNLM"/>
    </source>
</evidence>
<feature type="compositionally biased region" description="Polar residues" evidence="1">
    <location>
        <begin position="642"/>
        <end position="651"/>
    </location>
</feature>
<keyword evidence="3" id="KW-1185">Reference proteome</keyword>
<evidence type="ECO:0000313" key="3">
    <source>
        <dbReference type="Proteomes" id="UP000799536"/>
    </source>
</evidence>
<evidence type="ECO:0000313" key="2">
    <source>
        <dbReference type="EMBL" id="KAF2196421.1"/>
    </source>
</evidence>
<dbReference type="AlphaFoldDB" id="A0A9P4JEL2"/>
<organism evidence="2 3">
    <name type="scientific">Delitschia confertaspora ATCC 74209</name>
    <dbReference type="NCBI Taxonomy" id="1513339"/>
    <lineage>
        <taxon>Eukaryota</taxon>
        <taxon>Fungi</taxon>
        <taxon>Dikarya</taxon>
        <taxon>Ascomycota</taxon>
        <taxon>Pezizomycotina</taxon>
        <taxon>Dothideomycetes</taxon>
        <taxon>Pleosporomycetidae</taxon>
        <taxon>Pleosporales</taxon>
        <taxon>Delitschiaceae</taxon>
        <taxon>Delitschia</taxon>
    </lineage>
</organism>
<comment type="caution">
    <text evidence="2">The sequence shown here is derived from an EMBL/GenBank/DDBJ whole genome shotgun (WGS) entry which is preliminary data.</text>
</comment>
<dbReference type="Proteomes" id="UP000799536">
    <property type="component" value="Unassembled WGS sequence"/>
</dbReference>
<proteinExistence type="predicted"/>
<feature type="region of interest" description="Disordered" evidence="1">
    <location>
        <begin position="278"/>
        <end position="354"/>
    </location>
</feature>
<name>A0A9P4JEL2_9PLEO</name>
<feature type="compositionally biased region" description="Polar residues" evidence="1">
    <location>
        <begin position="607"/>
        <end position="616"/>
    </location>
</feature>
<protein>
    <recommendedName>
        <fullName evidence="4">Fungal N-terminal domain-containing protein</fullName>
    </recommendedName>
</protein>
<evidence type="ECO:0000256" key="1">
    <source>
        <dbReference type="SAM" id="MobiDB-lite"/>
    </source>
</evidence>
<feature type="compositionally biased region" description="Polar residues" evidence="1">
    <location>
        <begin position="548"/>
        <end position="573"/>
    </location>
</feature>
<feature type="region of interest" description="Disordered" evidence="1">
    <location>
        <begin position="639"/>
        <end position="682"/>
    </location>
</feature>
<sequence length="705" mass="78299">MSDLSAIISFVSWGSKLALDLYKFAATAPLVTIDINDIARNVSNFSLIIKHIATLIKEDDDYPSSEARETIQDVLDQCKAVYTEVESIVPPKPLHLEDEAEVSNVRYESWEPSSVAKARLEYLAAHLDSLKSTLSVMLQALNTVQIILWARTRAAISPHGATKAVSNEKDQLESLIIEQQISLLSVWRIHENRCQSQNAVDPELLMEGGSSQNLTITEEEKALTPAGLCKFKDPALMGLDSSSTDVERSLVICRISKARMDYVLERWTRLHELESRVEDFESQTGTQRKANQQQTVEYDESDYKLSSSPMSPTSPIVVPGFDRGPFSPASSCGVSPKSPGQPLPSGYSPQSPTASISTLPMAAAAVANAKNEDEDVQLGIPWRLCSRQYHWDFIDGKVQHSNTDIPPSDALTDRHSWTEIMASWLDKQAIKEAGYNYSQVQKDWRERGRTRFETCFVIQQPLVFSEVQRLVERTVELFRKTRSLTPPSSKAKRRSSSSKHTLYPPQLVSEDRNRTSLANQPPRLDRSATSYPFPHQPQYTDHAKSFPHSPQSFPPTLSHLSNLTPNATTNLHLPNQPGPYCPQTTPYSPQAHPIQTRPYSPHISPTPAFSQRSTHPSGLPQALGPYLPLPVSQPHFSAATLCDSTSDSGDTSEPRHRRSSKSSSSNRSKHRDSSYQRRRRSTVGTLAKVGGLAALLDGIVDLGVL</sequence>
<dbReference type="EMBL" id="ML994392">
    <property type="protein sequence ID" value="KAF2196421.1"/>
    <property type="molecule type" value="Genomic_DNA"/>
</dbReference>
<reference evidence="2" key="1">
    <citation type="journal article" date="2020" name="Stud. Mycol.">
        <title>101 Dothideomycetes genomes: a test case for predicting lifestyles and emergence of pathogens.</title>
        <authorList>
            <person name="Haridas S."/>
            <person name="Albert R."/>
            <person name="Binder M."/>
            <person name="Bloem J."/>
            <person name="Labutti K."/>
            <person name="Salamov A."/>
            <person name="Andreopoulos B."/>
            <person name="Baker S."/>
            <person name="Barry K."/>
            <person name="Bills G."/>
            <person name="Bluhm B."/>
            <person name="Cannon C."/>
            <person name="Castanera R."/>
            <person name="Culley D."/>
            <person name="Daum C."/>
            <person name="Ezra D."/>
            <person name="Gonzalez J."/>
            <person name="Henrissat B."/>
            <person name="Kuo A."/>
            <person name="Liang C."/>
            <person name="Lipzen A."/>
            <person name="Lutzoni F."/>
            <person name="Magnuson J."/>
            <person name="Mondo S."/>
            <person name="Nolan M."/>
            <person name="Ohm R."/>
            <person name="Pangilinan J."/>
            <person name="Park H.-J."/>
            <person name="Ramirez L."/>
            <person name="Alfaro M."/>
            <person name="Sun H."/>
            <person name="Tritt A."/>
            <person name="Yoshinaga Y."/>
            <person name="Zwiers L.-H."/>
            <person name="Turgeon B."/>
            <person name="Goodwin S."/>
            <person name="Spatafora J."/>
            <person name="Crous P."/>
            <person name="Grigoriev I."/>
        </authorList>
    </citation>
    <scope>NUCLEOTIDE SEQUENCE</scope>
    <source>
        <strain evidence="2">ATCC 74209</strain>
    </source>
</reference>
<accession>A0A9P4JEL2</accession>
<dbReference type="OrthoDB" id="5431013at2759"/>
<feature type="compositionally biased region" description="Polar residues" evidence="1">
    <location>
        <begin position="304"/>
        <end position="314"/>
    </location>
</feature>
<feature type="region of interest" description="Disordered" evidence="1">
    <location>
        <begin position="483"/>
        <end position="626"/>
    </location>
</feature>
<gene>
    <name evidence="2" type="ORF">GQ43DRAFT_476342</name>
</gene>
<feature type="compositionally biased region" description="Polar residues" evidence="1">
    <location>
        <begin position="282"/>
        <end position="296"/>
    </location>
</feature>